<dbReference type="SUPFAM" id="SSF50978">
    <property type="entry name" value="WD40 repeat-like"/>
    <property type="match status" value="1"/>
</dbReference>
<dbReference type="GO" id="GO:0072546">
    <property type="term" value="C:EMC complex"/>
    <property type="evidence" value="ECO:0007669"/>
    <property type="project" value="InterPro"/>
</dbReference>
<feature type="domain" description="EMC1 first beta-propeller" evidence="14">
    <location>
        <begin position="19"/>
        <end position="436"/>
    </location>
</feature>
<keyword evidence="10" id="KW-0325">Glycoprotein</keyword>
<dbReference type="Pfam" id="PF07774">
    <property type="entry name" value="EMC1_C"/>
    <property type="match status" value="1"/>
</dbReference>
<dbReference type="Gene3D" id="2.130.10.10">
    <property type="entry name" value="YVTN repeat-like/Quinoprotein amine dehydrogenase"/>
    <property type="match status" value="1"/>
</dbReference>
<name>A0AAV9N8T0_9EURO</name>
<dbReference type="Pfam" id="PF25293">
    <property type="entry name" value="Beta-prop_EMC1_N"/>
    <property type="match status" value="1"/>
</dbReference>
<evidence type="ECO:0000313" key="15">
    <source>
        <dbReference type="EMBL" id="KAK5052056.1"/>
    </source>
</evidence>
<dbReference type="AlphaFoldDB" id="A0AAV9N8T0"/>
<dbReference type="InterPro" id="IPR058545">
    <property type="entry name" value="Beta-prop_EMC1_1st"/>
</dbReference>
<keyword evidence="8 11" id="KW-1133">Transmembrane helix</keyword>
<evidence type="ECO:0000256" key="1">
    <source>
        <dbReference type="ARBA" id="ARBA00004115"/>
    </source>
</evidence>
<comment type="caution">
    <text evidence="15">The sequence shown here is derived from an EMBL/GenBank/DDBJ whole genome shotgun (WGS) entry which is preliminary data.</text>
</comment>
<evidence type="ECO:0000256" key="7">
    <source>
        <dbReference type="ARBA" id="ARBA00022824"/>
    </source>
</evidence>
<keyword evidence="16" id="KW-1185">Reference proteome</keyword>
<keyword evidence="6 12" id="KW-0732">Signal</keyword>
<comment type="similarity">
    <text evidence="2">Belongs to the EMC1 family.</text>
</comment>
<dbReference type="InterPro" id="IPR011047">
    <property type="entry name" value="Quinoprotein_ADH-like_sf"/>
</dbReference>
<organism evidence="15 16">
    <name type="scientific">Exophiala bonariae</name>
    <dbReference type="NCBI Taxonomy" id="1690606"/>
    <lineage>
        <taxon>Eukaryota</taxon>
        <taxon>Fungi</taxon>
        <taxon>Dikarya</taxon>
        <taxon>Ascomycota</taxon>
        <taxon>Pezizomycotina</taxon>
        <taxon>Eurotiomycetes</taxon>
        <taxon>Chaetothyriomycetidae</taxon>
        <taxon>Chaetothyriales</taxon>
        <taxon>Herpotrichiellaceae</taxon>
        <taxon>Exophiala</taxon>
    </lineage>
</organism>
<evidence type="ECO:0000313" key="16">
    <source>
        <dbReference type="Proteomes" id="UP001358417"/>
    </source>
</evidence>
<dbReference type="InterPro" id="IPR015943">
    <property type="entry name" value="WD40/YVTN_repeat-like_dom_sf"/>
</dbReference>
<accession>A0AAV9N8T0</accession>
<dbReference type="PANTHER" id="PTHR21573">
    <property type="entry name" value="ER MEMBRANE PROTEIN COMPLEX SUBUNIT 1"/>
    <property type="match status" value="1"/>
</dbReference>
<dbReference type="SUPFAM" id="SSF50998">
    <property type="entry name" value="Quinoprotein alcohol dehydrogenase-like"/>
    <property type="match status" value="1"/>
</dbReference>
<dbReference type="InterPro" id="IPR036322">
    <property type="entry name" value="WD40_repeat_dom_sf"/>
</dbReference>
<keyword evidence="7" id="KW-0256">Endoplasmic reticulum</keyword>
<evidence type="ECO:0000256" key="5">
    <source>
        <dbReference type="ARBA" id="ARBA00022692"/>
    </source>
</evidence>
<evidence type="ECO:0000256" key="6">
    <source>
        <dbReference type="ARBA" id="ARBA00022729"/>
    </source>
</evidence>
<dbReference type="PANTHER" id="PTHR21573:SF0">
    <property type="entry name" value="ER MEMBRANE PROTEIN COMPLEX SUBUNIT 1"/>
    <property type="match status" value="1"/>
</dbReference>
<keyword evidence="9 11" id="KW-0472">Membrane</keyword>
<evidence type="ECO:0000256" key="8">
    <source>
        <dbReference type="ARBA" id="ARBA00022989"/>
    </source>
</evidence>
<feature type="domain" description="ER membrane protein complex subunit 1 C-terminal" evidence="13">
    <location>
        <begin position="740"/>
        <end position="960"/>
    </location>
</feature>
<keyword evidence="5 11" id="KW-0812">Transmembrane</keyword>
<evidence type="ECO:0000259" key="14">
    <source>
        <dbReference type="Pfam" id="PF25293"/>
    </source>
</evidence>
<dbReference type="GeneID" id="89971059"/>
<gene>
    <name evidence="15" type="ORF">LTR84_002860</name>
</gene>
<comment type="subunit">
    <text evidence="3">Component of the ER membrane protein complex (EMC).</text>
</comment>
<sequence>MRWHGVISALSAVLVTTNAIFADDAFHIDYHHALLGIPQSHATFFHKPQASTNASLLYSISDKAVLGAINPKDGSILWRQPLAGQPLNQASSSFLVARERDGQIISGYGKTVSSWDALNGKLVWTYDFPEGALVQGLQHTPVSDASNAVTQDLLVLTTSELASAHPVISRIAGDGRGLRWEHIDTSTSDSGPTSLATSSKHAYYVTKSHGLLSGGKAKVVTFDITTGKEVATANIAVDSDALGENGHYIAGPQSAFPFLISAEKPYNAIKISPLTTSKVQTLNVDDKGEIIESLSVLYPCDPSAASHFLLHIRGSKRQWAEIYHFNTKSGDAVKAYSLPATEEQSIFSISSSGSNVYFTRSTATELSLYSSESHGQLGRWERSGTPSSVAGRLVPHSAAEVVSRAKDSFAVRIAETGASGEWTLIRNGESLWTRPEQLAYANIAVWSDSIGPDALAEELEVELSVNPLTAYVHRLQRHLADLAGLPAYISSLPDAVFKSSPETSADVRRDLVGTKLVIVGTSHKEVIALEATNASALVWQTDLSTYAGDGVDIKSLTTSNGRITVYLSDGSLVVVDTLRGTIIEHQAGTIGVSKLVYLPGTVAPTVVKVGADGTPQLADDFAPANPLEGSILVTIGEDGNANGWSVGKSAQKTWTLKPKAGFAFTKAVARPDHDPVASIGKVLGDRSVLYKYISPNIALLIATSSSSLTTYLIDAVTGAVLHTSSWHGIVPGTSIPAVLSENWFAFSFTNQDPTTKGLSTQLIISELYESASPNERGALAARTNYSSFSADASTSPHVISQAYTVVEQISHLTVTQTAQGITSRQLLATLPELNAIVGIPREILDARRPPGRDANATEREEGLMKYLPVLDLEPRYFLTHSREVIGIEKVITSPSLLESTSVIFAFGHDIFGTQVTPSLAFDVLGKGFNRIQLSLTVVALAIGVYMVRPFALKRTVEGRWKL</sequence>
<feature type="chain" id="PRO_5043496979" description="ER membrane protein complex subunit 1" evidence="12">
    <location>
        <begin position="20"/>
        <end position="962"/>
    </location>
</feature>
<reference evidence="15 16" key="1">
    <citation type="submission" date="2023-08" db="EMBL/GenBank/DDBJ databases">
        <title>Black Yeasts Isolated from many extreme environments.</title>
        <authorList>
            <person name="Coleine C."/>
            <person name="Stajich J.E."/>
            <person name="Selbmann L."/>
        </authorList>
    </citation>
    <scope>NUCLEOTIDE SEQUENCE [LARGE SCALE GENOMIC DNA]</scope>
    <source>
        <strain evidence="15 16">CCFEE 5792</strain>
    </source>
</reference>
<evidence type="ECO:0000256" key="9">
    <source>
        <dbReference type="ARBA" id="ARBA00023136"/>
    </source>
</evidence>
<evidence type="ECO:0000259" key="13">
    <source>
        <dbReference type="Pfam" id="PF07774"/>
    </source>
</evidence>
<proteinExistence type="inferred from homology"/>
<dbReference type="InterPro" id="IPR011678">
    <property type="entry name" value="EMC1_C"/>
</dbReference>
<feature type="transmembrane region" description="Helical" evidence="11">
    <location>
        <begin position="931"/>
        <end position="951"/>
    </location>
</feature>
<evidence type="ECO:0000256" key="2">
    <source>
        <dbReference type="ARBA" id="ARBA00007904"/>
    </source>
</evidence>
<dbReference type="Proteomes" id="UP001358417">
    <property type="component" value="Unassembled WGS sequence"/>
</dbReference>
<dbReference type="RefSeq" id="XP_064706070.1">
    <property type="nucleotide sequence ID" value="XM_064846460.1"/>
</dbReference>
<protein>
    <recommendedName>
        <fullName evidence="4">ER membrane protein complex subunit 1</fullName>
    </recommendedName>
</protein>
<evidence type="ECO:0000256" key="11">
    <source>
        <dbReference type="SAM" id="Phobius"/>
    </source>
</evidence>
<dbReference type="GO" id="GO:0034975">
    <property type="term" value="P:protein folding in endoplasmic reticulum"/>
    <property type="evidence" value="ECO:0007669"/>
    <property type="project" value="TreeGrafter"/>
</dbReference>
<dbReference type="EMBL" id="JAVRRD010000014">
    <property type="protein sequence ID" value="KAK5052056.1"/>
    <property type="molecule type" value="Genomic_DNA"/>
</dbReference>
<feature type="signal peptide" evidence="12">
    <location>
        <begin position="1"/>
        <end position="19"/>
    </location>
</feature>
<evidence type="ECO:0000256" key="3">
    <source>
        <dbReference type="ARBA" id="ARBA00011276"/>
    </source>
</evidence>
<evidence type="ECO:0000256" key="10">
    <source>
        <dbReference type="ARBA" id="ARBA00023180"/>
    </source>
</evidence>
<evidence type="ECO:0000256" key="4">
    <source>
        <dbReference type="ARBA" id="ARBA00020824"/>
    </source>
</evidence>
<evidence type="ECO:0000256" key="12">
    <source>
        <dbReference type="SAM" id="SignalP"/>
    </source>
</evidence>
<comment type="subcellular location">
    <subcellularLocation>
        <location evidence="1">Endoplasmic reticulum membrane</location>
        <topology evidence="1">Single-pass type I membrane protein</topology>
    </subcellularLocation>
</comment>
<dbReference type="InterPro" id="IPR026895">
    <property type="entry name" value="EMC1"/>
</dbReference>